<evidence type="ECO:0000256" key="1">
    <source>
        <dbReference type="ARBA" id="ARBA00004141"/>
    </source>
</evidence>
<feature type="transmembrane region" description="Helical" evidence="7">
    <location>
        <begin position="377"/>
        <end position="396"/>
    </location>
</feature>
<evidence type="ECO:0000256" key="6">
    <source>
        <dbReference type="RuleBase" id="RU362091"/>
    </source>
</evidence>
<dbReference type="RefSeq" id="WP_090166036.1">
    <property type="nucleotide sequence ID" value="NZ_FOFB01000004.1"/>
</dbReference>
<evidence type="ECO:0000313" key="9">
    <source>
        <dbReference type="Proteomes" id="UP000199021"/>
    </source>
</evidence>
<dbReference type="InterPro" id="IPR001734">
    <property type="entry name" value="Na/solute_symporter"/>
</dbReference>
<feature type="transmembrane region" description="Helical" evidence="7">
    <location>
        <begin position="236"/>
        <end position="254"/>
    </location>
</feature>
<dbReference type="Gene3D" id="1.20.1730.10">
    <property type="entry name" value="Sodium/glucose cotransporter"/>
    <property type="match status" value="1"/>
</dbReference>
<feature type="transmembrane region" description="Helical" evidence="7">
    <location>
        <begin position="162"/>
        <end position="186"/>
    </location>
</feature>
<dbReference type="PROSITE" id="PS50283">
    <property type="entry name" value="NA_SOLUT_SYMP_3"/>
    <property type="match status" value="1"/>
</dbReference>
<evidence type="ECO:0000313" key="8">
    <source>
        <dbReference type="EMBL" id="SEP98730.1"/>
    </source>
</evidence>
<reference evidence="9" key="1">
    <citation type="submission" date="2016-10" db="EMBL/GenBank/DDBJ databases">
        <authorList>
            <person name="Varghese N."/>
            <person name="Submissions S."/>
        </authorList>
    </citation>
    <scope>NUCLEOTIDE SEQUENCE [LARGE SCALE GENOMIC DNA]</scope>
    <source>
        <strain evidence="9">DSM 24740</strain>
    </source>
</reference>
<dbReference type="STRING" id="478744.SAMN05444359_104144"/>
<dbReference type="PANTHER" id="PTHR11819:SF195">
    <property type="entry name" value="SODIUM_GLUCOSE COTRANSPORTER 4"/>
    <property type="match status" value="1"/>
</dbReference>
<evidence type="ECO:0000256" key="2">
    <source>
        <dbReference type="ARBA" id="ARBA00006434"/>
    </source>
</evidence>
<evidence type="ECO:0000256" key="5">
    <source>
        <dbReference type="ARBA" id="ARBA00023136"/>
    </source>
</evidence>
<dbReference type="Proteomes" id="UP000199021">
    <property type="component" value="Unassembled WGS sequence"/>
</dbReference>
<feature type="transmembrane region" description="Helical" evidence="7">
    <location>
        <begin position="78"/>
        <end position="96"/>
    </location>
</feature>
<dbReference type="NCBIfam" id="TIGR00813">
    <property type="entry name" value="sss"/>
    <property type="match status" value="1"/>
</dbReference>
<keyword evidence="3 7" id="KW-0812">Transmembrane</keyword>
<gene>
    <name evidence="8" type="ORF">SAMN05444359_104144</name>
</gene>
<feature type="transmembrane region" description="Helical" evidence="7">
    <location>
        <begin position="319"/>
        <end position="337"/>
    </location>
</feature>
<proteinExistence type="inferred from homology"/>
<dbReference type="Pfam" id="PF00474">
    <property type="entry name" value="SSF"/>
    <property type="match status" value="1"/>
</dbReference>
<dbReference type="InterPro" id="IPR038377">
    <property type="entry name" value="Na/Glc_symporter_sf"/>
</dbReference>
<dbReference type="GO" id="GO:0005412">
    <property type="term" value="F:D-glucose:sodium symporter activity"/>
    <property type="evidence" value="ECO:0007669"/>
    <property type="project" value="TreeGrafter"/>
</dbReference>
<feature type="transmembrane region" description="Helical" evidence="7">
    <location>
        <begin position="460"/>
        <end position="478"/>
    </location>
</feature>
<evidence type="ECO:0000256" key="4">
    <source>
        <dbReference type="ARBA" id="ARBA00022989"/>
    </source>
</evidence>
<dbReference type="GO" id="GO:0005886">
    <property type="term" value="C:plasma membrane"/>
    <property type="evidence" value="ECO:0007669"/>
    <property type="project" value="TreeGrafter"/>
</dbReference>
<feature type="transmembrane region" description="Helical" evidence="7">
    <location>
        <begin position="275"/>
        <end position="299"/>
    </location>
</feature>
<feature type="transmembrane region" description="Helical" evidence="7">
    <location>
        <begin position="498"/>
        <end position="515"/>
    </location>
</feature>
<comment type="subcellular location">
    <subcellularLocation>
        <location evidence="1">Membrane</location>
        <topology evidence="1">Multi-pass membrane protein</topology>
    </subcellularLocation>
</comment>
<keyword evidence="9" id="KW-1185">Reference proteome</keyword>
<evidence type="ECO:0000256" key="7">
    <source>
        <dbReference type="SAM" id="Phobius"/>
    </source>
</evidence>
<dbReference type="PANTHER" id="PTHR11819">
    <property type="entry name" value="SOLUTE CARRIER FAMILY 5"/>
    <property type="match status" value="1"/>
</dbReference>
<dbReference type="EMBL" id="FOFB01000004">
    <property type="protein sequence ID" value="SEP98730.1"/>
    <property type="molecule type" value="Genomic_DNA"/>
</dbReference>
<comment type="similarity">
    <text evidence="2 6">Belongs to the sodium:solute symporter (SSF) (TC 2.A.21) family.</text>
</comment>
<feature type="transmembrane region" description="Helical" evidence="7">
    <location>
        <begin position="193"/>
        <end position="216"/>
    </location>
</feature>
<protein>
    <submittedName>
        <fullName evidence="8">Solute:Na+ symporter, SSS family</fullName>
    </submittedName>
</protein>
<name>A0A1H9CBY3_9BACT</name>
<organism evidence="8 9">
    <name type="scientific">Neolewinella agarilytica</name>
    <dbReference type="NCBI Taxonomy" id="478744"/>
    <lineage>
        <taxon>Bacteria</taxon>
        <taxon>Pseudomonadati</taxon>
        <taxon>Bacteroidota</taxon>
        <taxon>Saprospiria</taxon>
        <taxon>Saprospirales</taxon>
        <taxon>Lewinellaceae</taxon>
        <taxon>Neolewinella</taxon>
    </lineage>
</organism>
<feature type="transmembrane region" description="Helical" evidence="7">
    <location>
        <begin position="412"/>
        <end position="430"/>
    </location>
</feature>
<feature type="transmembrane region" description="Helical" evidence="7">
    <location>
        <begin position="437"/>
        <end position="454"/>
    </location>
</feature>
<dbReference type="OrthoDB" id="9814523at2"/>
<sequence>MPDLLIVLTYFAVIMFVALSGRNREEETSAESYFLSNRNLRWPSVAMSTIATNIQGYQFLGMMGSAYLYGLAQANLEINAVQGILLAAFLFVPMYLSEKIITITQFIERKVGPKVALAYSLANLALFATITLGGALFWGAYAAELVFGEYFAFISENRLVRLSVLIIALGVFSAIYTYLGGLAAVVKTDIIQFVILLTGGIVVTLVAVHHLGGWGQLYEKTPQLMHLHLPADHPKLPWTLLFGLFFLNINYWCANQAVVQRSLAARSLREAQIGLMVGGVTKYLMAVIIIVPGIALFGILGEQGLGDPDAAFPYLVDTYIPTGLKGIILCALFASLMSTVDSTFNSLATLWSVDVYKRYLKPEATETQMVTAGRQTILVTLLTGIAMGLTLMYLKFNNPEAAFTHTLNELRYYVNCGIVVVILSAALLIAPAPRITLWAFLASAPLNLAIQYFFPDMNYFVRAGVVIVSLFLVFQLVAGRGKLRPWRELFVADSRDTAWVGAGLALSLVALHFVFH</sequence>
<keyword evidence="5 7" id="KW-0472">Membrane</keyword>
<accession>A0A1H9CBY3</accession>
<dbReference type="InParanoid" id="A0A1H9CBY3"/>
<dbReference type="AlphaFoldDB" id="A0A1H9CBY3"/>
<feature type="transmembrane region" description="Helical" evidence="7">
    <location>
        <begin position="117"/>
        <end position="142"/>
    </location>
</feature>
<evidence type="ECO:0000256" key="3">
    <source>
        <dbReference type="ARBA" id="ARBA00022692"/>
    </source>
</evidence>
<keyword evidence="4 7" id="KW-1133">Transmembrane helix</keyword>